<evidence type="ECO:0000313" key="3">
    <source>
        <dbReference type="EMBL" id="SEJ43382.1"/>
    </source>
</evidence>
<evidence type="ECO:0000313" key="4">
    <source>
        <dbReference type="Proteomes" id="UP000199662"/>
    </source>
</evidence>
<reference evidence="3 4" key="1">
    <citation type="submission" date="2016-10" db="EMBL/GenBank/DDBJ databases">
        <authorList>
            <person name="de Groot N.N."/>
        </authorList>
    </citation>
    <scope>NUCLEOTIDE SEQUENCE [LARGE SCALE GENOMIC DNA]</scope>
    <source>
        <strain evidence="3 4">DSM 2179</strain>
    </source>
</reference>
<dbReference type="EMBL" id="FNZK01000007">
    <property type="protein sequence ID" value="SEJ43382.1"/>
    <property type="molecule type" value="Genomic_DNA"/>
</dbReference>
<dbReference type="GO" id="GO:0005886">
    <property type="term" value="C:plasma membrane"/>
    <property type="evidence" value="ECO:0007669"/>
    <property type="project" value="TreeGrafter"/>
</dbReference>
<name>A0A1H6Z1A0_9FIRM</name>
<dbReference type="PANTHER" id="PTHR35793">
    <property type="entry name" value="INNER MEMBRANE PROTEIN YJIG"/>
    <property type="match status" value="1"/>
</dbReference>
<evidence type="ECO:0000256" key="1">
    <source>
        <dbReference type="SAM" id="Phobius"/>
    </source>
</evidence>
<dbReference type="InterPro" id="IPR052549">
    <property type="entry name" value="SpmB"/>
</dbReference>
<organism evidence="3 4">
    <name type="scientific">Propionispira arboris</name>
    <dbReference type="NCBI Taxonomy" id="84035"/>
    <lineage>
        <taxon>Bacteria</taxon>
        <taxon>Bacillati</taxon>
        <taxon>Bacillota</taxon>
        <taxon>Negativicutes</taxon>
        <taxon>Selenomonadales</taxon>
        <taxon>Selenomonadaceae</taxon>
        <taxon>Propionispira</taxon>
    </lineage>
</organism>
<evidence type="ECO:0000259" key="2">
    <source>
        <dbReference type="Pfam" id="PF07670"/>
    </source>
</evidence>
<keyword evidence="1" id="KW-0812">Transmembrane</keyword>
<gene>
    <name evidence="3" type="ORF">SAMN05660742_107131</name>
</gene>
<sequence length="149" mass="15961">MNKNPFDTFVIGARKGFQIGINNLLPNVLMAYTISEILKLLGVMEFIGKVFGPFMGIFGLPGEAITVLLTAWLSSSAGAGIAVNLYASGGISNTQATILLPAIFLMGAQLQYMGRLLGVADVPKKYWPALFVTSIVNSLIAMFILKIFA</sequence>
<accession>A0A1H6Z1A0</accession>
<proteinExistence type="predicted"/>
<keyword evidence="1" id="KW-1133">Transmembrane helix</keyword>
<dbReference type="STRING" id="84035.SAMN05660742_107131"/>
<feature type="domain" description="Nucleoside transporter/FeoB GTPase Gate" evidence="2">
    <location>
        <begin position="23"/>
        <end position="113"/>
    </location>
</feature>
<protein>
    <submittedName>
        <fullName evidence="3">Spore maturation protein SpmB</fullName>
    </submittedName>
</protein>
<dbReference type="PANTHER" id="PTHR35793:SF2">
    <property type="entry name" value="INNER MEMBRANE PROTEIN YJIG"/>
    <property type="match status" value="1"/>
</dbReference>
<dbReference type="Proteomes" id="UP000199662">
    <property type="component" value="Unassembled WGS sequence"/>
</dbReference>
<keyword evidence="1" id="KW-0472">Membrane</keyword>
<dbReference type="NCBIfam" id="NF007811">
    <property type="entry name" value="PRK10519.1"/>
    <property type="match status" value="1"/>
</dbReference>
<dbReference type="Pfam" id="PF07670">
    <property type="entry name" value="Gate"/>
    <property type="match status" value="1"/>
</dbReference>
<dbReference type="RefSeq" id="WP_019552814.1">
    <property type="nucleotide sequence ID" value="NZ_FNZK01000007.1"/>
</dbReference>
<keyword evidence="4" id="KW-1185">Reference proteome</keyword>
<dbReference type="AlphaFoldDB" id="A0A1H6Z1A0"/>
<feature type="transmembrane region" description="Helical" evidence="1">
    <location>
        <begin position="126"/>
        <end position="148"/>
    </location>
</feature>
<dbReference type="InterPro" id="IPR011642">
    <property type="entry name" value="Gate_dom"/>
</dbReference>